<dbReference type="AlphaFoldDB" id="A0AAE1BN35"/>
<feature type="region of interest" description="Disordered" evidence="1">
    <location>
        <begin position="1"/>
        <end position="137"/>
    </location>
</feature>
<accession>A0AAE1BN35</accession>
<feature type="compositionally biased region" description="Basic and acidic residues" evidence="1">
    <location>
        <begin position="1"/>
        <end position="42"/>
    </location>
</feature>
<feature type="compositionally biased region" description="Low complexity" evidence="1">
    <location>
        <begin position="55"/>
        <end position="67"/>
    </location>
</feature>
<feature type="compositionally biased region" description="Low complexity" evidence="1">
    <location>
        <begin position="77"/>
        <end position="87"/>
    </location>
</feature>
<evidence type="ECO:0000313" key="2">
    <source>
        <dbReference type="EMBL" id="KAK3852414.1"/>
    </source>
</evidence>
<sequence length="137" mass="14844">MSFGVARKEDGSGRQTDRGEEGAGRSGEAGKRKDESGEREGEMEGGGSHSTFRYSPPHSTSIHPSIPRYHLTRPSIHPSHVPSTSLPLPTPPPPHVDGSRLRHPPTSSPHPLIFQASTHYPPLPLPQSTVVLGDRPW</sequence>
<comment type="caution">
    <text evidence="2">The sequence shown here is derived from an EMBL/GenBank/DDBJ whole genome shotgun (WGS) entry which is preliminary data.</text>
</comment>
<evidence type="ECO:0000256" key="1">
    <source>
        <dbReference type="SAM" id="MobiDB-lite"/>
    </source>
</evidence>
<gene>
    <name evidence="2" type="ORF">Pcinc_040998</name>
</gene>
<name>A0AAE1BN35_PETCI</name>
<organism evidence="2 3">
    <name type="scientific">Petrolisthes cinctipes</name>
    <name type="common">Flat porcelain crab</name>
    <dbReference type="NCBI Taxonomy" id="88211"/>
    <lineage>
        <taxon>Eukaryota</taxon>
        <taxon>Metazoa</taxon>
        <taxon>Ecdysozoa</taxon>
        <taxon>Arthropoda</taxon>
        <taxon>Crustacea</taxon>
        <taxon>Multicrustacea</taxon>
        <taxon>Malacostraca</taxon>
        <taxon>Eumalacostraca</taxon>
        <taxon>Eucarida</taxon>
        <taxon>Decapoda</taxon>
        <taxon>Pleocyemata</taxon>
        <taxon>Anomura</taxon>
        <taxon>Galatheoidea</taxon>
        <taxon>Porcellanidae</taxon>
        <taxon>Petrolisthes</taxon>
    </lineage>
</organism>
<reference evidence="2" key="1">
    <citation type="submission" date="2023-10" db="EMBL/GenBank/DDBJ databases">
        <title>Genome assemblies of two species of porcelain crab, Petrolisthes cinctipes and Petrolisthes manimaculis (Anomura: Porcellanidae).</title>
        <authorList>
            <person name="Angst P."/>
        </authorList>
    </citation>
    <scope>NUCLEOTIDE SEQUENCE</scope>
    <source>
        <strain evidence="2">PB745_01</strain>
        <tissue evidence="2">Gill</tissue>
    </source>
</reference>
<evidence type="ECO:0000313" key="3">
    <source>
        <dbReference type="Proteomes" id="UP001286313"/>
    </source>
</evidence>
<proteinExistence type="predicted"/>
<dbReference type="Proteomes" id="UP001286313">
    <property type="component" value="Unassembled WGS sequence"/>
</dbReference>
<dbReference type="EMBL" id="JAWQEG010007427">
    <property type="protein sequence ID" value="KAK3852414.1"/>
    <property type="molecule type" value="Genomic_DNA"/>
</dbReference>
<protein>
    <submittedName>
        <fullName evidence="2">Uncharacterized protein</fullName>
    </submittedName>
</protein>
<keyword evidence="3" id="KW-1185">Reference proteome</keyword>